<sequence length="207" mass="23087">MAKRSGSSDAWMKEHFDDHYVKMAQKEGYRSRACYKLLEIQEKDRLFKPGMSVVDLGSAPGGWSQVAAMLVGHNGQVLASDILDMDSIAGVEFIRGDFTEEDVFNELMAFLGNQKADLVISDMAPNMSGMRDVDQPQSMYLCELALDMAGLVLRPGGGFVTKIFQGEGFEEYMRLLRERFSKVVTRKPAASRPRSREVYLVATGLRG</sequence>
<feature type="binding site" evidence="11">
    <location>
        <position position="63"/>
    </location>
    <ligand>
        <name>S-adenosyl-L-methionine</name>
        <dbReference type="ChEBI" id="CHEBI:59789"/>
    </ligand>
</feature>
<keyword evidence="11" id="KW-0963">Cytoplasm</keyword>
<evidence type="ECO:0000259" key="12">
    <source>
        <dbReference type="Pfam" id="PF01728"/>
    </source>
</evidence>
<evidence type="ECO:0000256" key="1">
    <source>
        <dbReference type="ARBA" id="ARBA00022552"/>
    </source>
</evidence>
<dbReference type="PANTHER" id="PTHR10920:SF18">
    <property type="entry name" value="RRNA METHYLTRANSFERASE 2, MITOCHONDRIAL"/>
    <property type="match status" value="1"/>
</dbReference>
<keyword evidence="14" id="KW-1185">Reference proteome</keyword>
<feature type="domain" description="Ribosomal RNA methyltransferase FtsJ" evidence="12">
    <location>
        <begin position="29"/>
        <end position="204"/>
    </location>
</feature>
<organism evidence="13 14">
    <name type="scientific">Zhongshania aquimaris</name>
    <dbReference type="NCBI Taxonomy" id="2857107"/>
    <lineage>
        <taxon>Bacteria</taxon>
        <taxon>Pseudomonadati</taxon>
        <taxon>Pseudomonadota</taxon>
        <taxon>Gammaproteobacteria</taxon>
        <taxon>Cellvibrionales</taxon>
        <taxon>Spongiibacteraceae</taxon>
        <taxon>Zhongshania</taxon>
    </lineage>
</organism>
<dbReference type="InterPro" id="IPR015507">
    <property type="entry name" value="rRNA-MeTfrase_E"/>
</dbReference>
<dbReference type="PIRSF" id="PIRSF005461">
    <property type="entry name" value="23S_rRNA_mtase"/>
    <property type="match status" value="1"/>
</dbReference>
<protein>
    <recommendedName>
        <fullName evidence="7 11">Ribosomal RNA large subunit methyltransferase E</fullName>
        <ecNumber evidence="6 11">2.1.1.166</ecNumber>
    </recommendedName>
    <alternativeName>
        <fullName evidence="9 11">23S rRNA Um2552 methyltransferase</fullName>
    </alternativeName>
    <alternativeName>
        <fullName evidence="8 11">rRNA (uridine-2'-O-)-methyltransferase</fullName>
    </alternativeName>
</protein>
<accession>A0ABS6VQ82</accession>
<keyword evidence="3 11" id="KW-0808">Transferase</keyword>
<dbReference type="PANTHER" id="PTHR10920">
    <property type="entry name" value="RIBOSOMAL RNA METHYLTRANSFERASE"/>
    <property type="match status" value="1"/>
</dbReference>
<dbReference type="GO" id="GO:0032259">
    <property type="term" value="P:methylation"/>
    <property type="evidence" value="ECO:0007669"/>
    <property type="project" value="UniProtKB-KW"/>
</dbReference>
<evidence type="ECO:0000256" key="2">
    <source>
        <dbReference type="ARBA" id="ARBA00022603"/>
    </source>
</evidence>
<dbReference type="InterPro" id="IPR050082">
    <property type="entry name" value="RNA_methyltr_RlmE"/>
</dbReference>
<evidence type="ECO:0000313" key="14">
    <source>
        <dbReference type="Proteomes" id="UP001166291"/>
    </source>
</evidence>
<evidence type="ECO:0000256" key="10">
    <source>
        <dbReference type="ARBA" id="ARBA00048970"/>
    </source>
</evidence>
<comment type="catalytic activity">
    <reaction evidence="10 11">
        <text>uridine(2552) in 23S rRNA + S-adenosyl-L-methionine = 2'-O-methyluridine(2552) in 23S rRNA + S-adenosyl-L-homocysteine + H(+)</text>
        <dbReference type="Rhea" id="RHEA:42720"/>
        <dbReference type="Rhea" id="RHEA-COMP:10202"/>
        <dbReference type="Rhea" id="RHEA-COMP:10203"/>
        <dbReference type="ChEBI" id="CHEBI:15378"/>
        <dbReference type="ChEBI" id="CHEBI:57856"/>
        <dbReference type="ChEBI" id="CHEBI:59789"/>
        <dbReference type="ChEBI" id="CHEBI:65315"/>
        <dbReference type="ChEBI" id="CHEBI:74478"/>
        <dbReference type="EC" id="2.1.1.166"/>
    </reaction>
</comment>
<feature type="binding site" evidence="11">
    <location>
        <position position="61"/>
    </location>
    <ligand>
        <name>S-adenosyl-L-methionine</name>
        <dbReference type="ChEBI" id="CHEBI:59789"/>
    </ligand>
</feature>
<keyword evidence="2 11" id="KW-0489">Methyltransferase</keyword>
<dbReference type="InterPro" id="IPR002877">
    <property type="entry name" value="RNA_MeTrfase_FtsJ_dom"/>
</dbReference>
<dbReference type="HAMAP" id="MF_01547">
    <property type="entry name" value="RNA_methyltr_E"/>
    <property type="match status" value="1"/>
</dbReference>
<dbReference type="Pfam" id="PF01728">
    <property type="entry name" value="FtsJ"/>
    <property type="match status" value="1"/>
</dbReference>
<dbReference type="RefSeq" id="WP_219042668.1">
    <property type="nucleotide sequence ID" value="NZ_JAHWDQ010000001.1"/>
</dbReference>
<dbReference type="GO" id="GO:0008168">
    <property type="term" value="F:methyltransferase activity"/>
    <property type="evidence" value="ECO:0007669"/>
    <property type="project" value="UniProtKB-KW"/>
</dbReference>
<evidence type="ECO:0000256" key="11">
    <source>
        <dbReference type="HAMAP-Rule" id="MF_01547"/>
    </source>
</evidence>
<dbReference type="Proteomes" id="UP001166291">
    <property type="component" value="Unassembled WGS sequence"/>
</dbReference>
<feature type="binding site" evidence="11">
    <location>
        <position position="81"/>
    </location>
    <ligand>
        <name>S-adenosyl-L-methionine</name>
        <dbReference type="ChEBI" id="CHEBI:59789"/>
    </ligand>
</feature>
<evidence type="ECO:0000256" key="4">
    <source>
        <dbReference type="ARBA" id="ARBA00022691"/>
    </source>
</evidence>
<keyword evidence="4 11" id="KW-0949">S-adenosyl-L-methionine</keyword>
<name>A0ABS6VQ82_9GAMM</name>
<evidence type="ECO:0000256" key="8">
    <source>
        <dbReference type="ARBA" id="ARBA00041995"/>
    </source>
</evidence>
<feature type="binding site" evidence="11">
    <location>
        <position position="122"/>
    </location>
    <ligand>
        <name>S-adenosyl-L-methionine</name>
        <dbReference type="ChEBI" id="CHEBI:59789"/>
    </ligand>
</feature>
<evidence type="ECO:0000313" key="13">
    <source>
        <dbReference type="EMBL" id="MBW2940477.1"/>
    </source>
</evidence>
<feature type="active site" description="Proton acceptor" evidence="11">
    <location>
        <position position="162"/>
    </location>
</feature>
<dbReference type="EC" id="2.1.1.166" evidence="6 11"/>
<evidence type="ECO:0000256" key="5">
    <source>
        <dbReference type="ARBA" id="ARBA00037569"/>
    </source>
</evidence>
<comment type="function">
    <text evidence="5 11">Specifically methylates the uridine in position 2552 of 23S rRNA at the 2'-O position of the ribose in the fully assembled 50S ribosomal subunit.</text>
</comment>
<comment type="similarity">
    <text evidence="11">Belongs to the class I-like SAM-binding methyltransferase superfamily. RNA methyltransferase RlmE family.</text>
</comment>
<reference evidence="13" key="1">
    <citation type="submission" date="2021-07" db="EMBL/GenBank/DDBJ databases">
        <title>Zhongshania sp. CAU 1632 isolated from seawater.</title>
        <authorList>
            <person name="Kim W."/>
        </authorList>
    </citation>
    <scope>NUCLEOTIDE SEQUENCE</scope>
    <source>
        <strain evidence="13">CAU 1632</strain>
    </source>
</reference>
<evidence type="ECO:0000256" key="7">
    <source>
        <dbReference type="ARBA" id="ARBA00041129"/>
    </source>
</evidence>
<keyword evidence="1 11" id="KW-0698">rRNA processing</keyword>
<evidence type="ECO:0000256" key="6">
    <source>
        <dbReference type="ARBA" id="ARBA00038861"/>
    </source>
</evidence>
<comment type="subcellular location">
    <subcellularLocation>
        <location evidence="11">Cytoplasm</location>
    </subcellularLocation>
</comment>
<dbReference type="EMBL" id="JAHWDQ010000001">
    <property type="protein sequence ID" value="MBW2940477.1"/>
    <property type="molecule type" value="Genomic_DNA"/>
</dbReference>
<feature type="binding site" evidence="11">
    <location>
        <position position="97"/>
    </location>
    <ligand>
        <name>S-adenosyl-L-methionine</name>
        <dbReference type="ChEBI" id="CHEBI:59789"/>
    </ligand>
</feature>
<gene>
    <name evidence="11 13" type="primary">rlmE</name>
    <name evidence="11" type="synonym">ftsJ</name>
    <name evidence="11" type="synonym">rrmJ</name>
    <name evidence="13" type="ORF">KXJ70_06815</name>
</gene>
<proteinExistence type="inferred from homology"/>
<evidence type="ECO:0000256" key="9">
    <source>
        <dbReference type="ARBA" id="ARBA00042745"/>
    </source>
</evidence>
<dbReference type="NCBIfam" id="NF008390">
    <property type="entry name" value="PRK11188.1"/>
    <property type="match status" value="1"/>
</dbReference>
<evidence type="ECO:0000256" key="3">
    <source>
        <dbReference type="ARBA" id="ARBA00022679"/>
    </source>
</evidence>
<comment type="caution">
    <text evidence="13">The sequence shown here is derived from an EMBL/GenBank/DDBJ whole genome shotgun (WGS) entry which is preliminary data.</text>
</comment>